<proteinExistence type="predicted"/>
<dbReference type="PANTHER" id="PTHR15852:SF29">
    <property type="entry name" value="PLASTID TRANSCRIPTIONALLY ACTIVE PROTEIN"/>
    <property type="match status" value="1"/>
</dbReference>
<gene>
    <name evidence="2" type="ORF">STAS_26181</name>
</gene>
<comment type="caution">
    <text evidence="2">The sequence shown here is derived from an EMBL/GenBank/DDBJ whole genome shotgun (WGS) entry which is preliminary data.</text>
</comment>
<evidence type="ECO:0000256" key="1">
    <source>
        <dbReference type="SAM" id="Phobius"/>
    </source>
</evidence>
<dbReference type="OrthoDB" id="513013at2759"/>
<accession>A0A5A7QX40</accession>
<keyword evidence="1" id="KW-0812">Transmembrane</keyword>
<dbReference type="EMBL" id="BKCP01008404">
    <property type="protein sequence ID" value="GER48967.1"/>
    <property type="molecule type" value="Genomic_DNA"/>
</dbReference>
<organism evidence="2 3">
    <name type="scientific">Striga asiatica</name>
    <name type="common">Asiatic witchweed</name>
    <name type="synonym">Buchnera asiatica</name>
    <dbReference type="NCBI Taxonomy" id="4170"/>
    <lineage>
        <taxon>Eukaryota</taxon>
        <taxon>Viridiplantae</taxon>
        <taxon>Streptophyta</taxon>
        <taxon>Embryophyta</taxon>
        <taxon>Tracheophyta</taxon>
        <taxon>Spermatophyta</taxon>
        <taxon>Magnoliopsida</taxon>
        <taxon>eudicotyledons</taxon>
        <taxon>Gunneridae</taxon>
        <taxon>Pentapetalae</taxon>
        <taxon>asterids</taxon>
        <taxon>lamiids</taxon>
        <taxon>Lamiales</taxon>
        <taxon>Orobanchaceae</taxon>
        <taxon>Buchnereae</taxon>
        <taxon>Striga</taxon>
    </lineage>
</organism>
<evidence type="ECO:0000313" key="3">
    <source>
        <dbReference type="Proteomes" id="UP000325081"/>
    </source>
</evidence>
<dbReference type="Proteomes" id="UP000325081">
    <property type="component" value="Unassembled WGS sequence"/>
</dbReference>
<keyword evidence="1" id="KW-1133">Transmembrane helix</keyword>
<dbReference type="SUPFAM" id="SSF57938">
    <property type="entry name" value="DnaJ/Hsp40 cysteine-rich domain"/>
    <property type="match status" value="1"/>
</dbReference>
<dbReference type="PANTHER" id="PTHR15852">
    <property type="entry name" value="PLASTID TRANSCRIPTIONALLY ACTIVE PROTEIN"/>
    <property type="match status" value="1"/>
</dbReference>
<evidence type="ECO:0000313" key="2">
    <source>
        <dbReference type="EMBL" id="GER48967.1"/>
    </source>
</evidence>
<dbReference type="AlphaFoldDB" id="A0A5A7QX40"/>
<keyword evidence="1" id="KW-0472">Membrane</keyword>
<reference evidence="3" key="1">
    <citation type="journal article" date="2019" name="Curr. Biol.">
        <title>Genome Sequence of Striga asiatica Provides Insight into the Evolution of Plant Parasitism.</title>
        <authorList>
            <person name="Yoshida S."/>
            <person name="Kim S."/>
            <person name="Wafula E.K."/>
            <person name="Tanskanen J."/>
            <person name="Kim Y.M."/>
            <person name="Honaas L."/>
            <person name="Yang Z."/>
            <person name="Spallek T."/>
            <person name="Conn C.E."/>
            <person name="Ichihashi Y."/>
            <person name="Cheong K."/>
            <person name="Cui S."/>
            <person name="Der J.P."/>
            <person name="Gundlach H."/>
            <person name="Jiao Y."/>
            <person name="Hori C."/>
            <person name="Ishida J.K."/>
            <person name="Kasahara H."/>
            <person name="Kiba T."/>
            <person name="Kim M.S."/>
            <person name="Koo N."/>
            <person name="Laohavisit A."/>
            <person name="Lee Y.H."/>
            <person name="Lumba S."/>
            <person name="McCourt P."/>
            <person name="Mortimer J.C."/>
            <person name="Mutuku J.M."/>
            <person name="Nomura T."/>
            <person name="Sasaki-Sekimoto Y."/>
            <person name="Seto Y."/>
            <person name="Wang Y."/>
            <person name="Wakatake T."/>
            <person name="Sakakibara H."/>
            <person name="Demura T."/>
            <person name="Yamaguchi S."/>
            <person name="Yoneyama K."/>
            <person name="Manabe R.I."/>
            <person name="Nelson D.C."/>
            <person name="Schulman A.H."/>
            <person name="Timko M.P."/>
            <person name="dePamphilis C.W."/>
            <person name="Choi D."/>
            <person name="Shirasu K."/>
        </authorList>
    </citation>
    <scope>NUCLEOTIDE SEQUENCE [LARGE SCALE GENOMIC DNA]</scope>
    <source>
        <strain evidence="3">cv. UVA1</strain>
    </source>
</reference>
<keyword evidence="3" id="KW-1185">Reference proteome</keyword>
<sequence>MSGVDGSQVLRVVAAVGATVIGGSFALGLVISSISERVTLYKKKKHGKPCRFCKAVGYYACKLCRGNGTLKWSPLFDPVYINPCVCPTCDGFKVQRCLNCLACGFT</sequence>
<feature type="transmembrane region" description="Helical" evidence="1">
    <location>
        <begin position="12"/>
        <end position="35"/>
    </location>
</feature>
<dbReference type="InterPro" id="IPR036410">
    <property type="entry name" value="HSP_DnaJ_Cys-rich_dom_sf"/>
</dbReference>
<name>A0A5A7QX40_STRAF</name>
<protein>
    <submittedName>
        <fullName evidence="2">Chaperone protein dnaJ-related</fullName>
    </submittedName>
</protein>